<feature type="transmembrane region" description="Helical" evidence="1">
    <location>
        <begin position="28"/>
        <end position="47"/>
    </location>
</feature>
<name>Q1PYH9_KUEST</name>
<dbReference type="AlphaFoldDB" id="Q1PYH9"/>
<reference evidence="2" key="2">
    <citation type="submission" date="2006-01" db="EMBL/GenBank/DDBJ databases">
        <authorList>
            <person name="Genoscope"/>
        </authorList>
    </citation>
    <scope>NUCLEOTIDE SEQUENCE</scope>
</reference>
<keyword evidence="1" id="KW-1133">Transmembrane helix</keyword>
<gene>
    <name evidence="2" type="ORF">kustd1402</name>
</gene>
<dbReference type="EMBL" id="CT573072">
    <property type="protein sequence ID" value="CAJ72147.1"/>
    <property type="molecule type" value="Genomic_DNA"/>
</dbReference>
<proteinExistence type="predicted"/>
<evidence type="ECO:0000256" key="1">
    <source>
        <dbReference type="SAM" id="Phobius"/>
    </source>
</evidence>
<protein>
    <submittedName>
        <fullName evidence="2">Uncharacterized protein</fullName>
    </submittedName>
</protein>
<keyword evidence="1" id="KW-0472">Membrane</keyword>
<organism evidence="2">
    <name type="scientific">Kuenenia stuttgartiensis</name>
    <dbReference type="NCBI Taxonomy" id="174633"/>
    <lineage>
        <taxon>Bacteria</taxon>
        <taxon>Pseudomonadati</taxon>
        <taxon>Planctomycetota</taxon>
        <taxon>Candidatus Brocadiia</taxon>
        <taxon>Candidatus Brocadiales</taxon>
        <taxon>Candidatus Brocadiaceae</taxon>
        <taxon>Candidatus Kuenenia</taxon>
    </lineage>
</organism>
<keyword evidence="1" id="KW-0812">Transmembrane</keyword>
<accession>Q1PYH9</accession>
<sequence>MPGNLFVIHYTVKSIRNFNLTLMGFNPWQYENMLILLVLNYILFCLLTKRGEKWQI</sequence>
<evidence type="ECO:0000313" key="2">
    <source>
        <dbReference type="EMBL" id="CAJ72147.1"/>
    </source>
</evidence>
<reference evidence="2" key="1">
    <citation type="journal article" date="2006" name="Nature">
        <title>Deciphering the evolution and metabolism of an anammox bacterium from a community genome.</title>
        <authorList>
            <person name="Strous M."/>
            <person name="Pelletier E."/>
            <person name="Mangenot S."/>
            <person name="Rattei T."/>
            <person name="Lehner A."/>
            <person name="Taylor M.W."/>
            <person name="Horn M."/>
            <person name="Daims H."/>
            <person name="Bartol-Mavel D."/>
            <person name="Wincker P."/>
            <person name="Barbe V."/>
            <person name="Fonknechten N."/>
            <person name="Vallenet D."/>
            <person name="Segurens B."/>
            <person name="Schenowitz-Truong C."/>
            <person name="Medigue C."/>
            <person name="Collingro A."/>
            <person name="Snel B."/>
            <person name="Dutilh B.E."/>
            <person name="OpDenCamp H.J.M."/>
            <person name="vanDerDrift C."/>
            <person name="Cirpus I."/>
            <person name="vanDePas-Schoonen K.T."/>
            <person name="Harhangi H.R."/>
            <person name="vanNiftrik L."/>
            <person name="Schmid M."/>
            <person name="Keltjens J."/>
            <person name="vanDeVossenberg J."/>
            <person name="Kartal B."/>
            <person name="Meier H."/>
            <person name="Frishman D."/>
            <person name="Huynen M.A."/>
            <person name="Mewes H."/>
            <person name="Weissenbach J."/>
            <person name="Jetten M.S.M."/>
            <person name="Wagner M."/>
            <person name="LePaslier D."/>
        </authorList>
    </citation>
    <scope>NUCLEOTIDE SEQUENCE</scope>
</reference>